<gene>
    <name evidence="2" type="ORF">M406DRAFT_328662</name>
</gene>
<dbReference type="RefSeq" id="XP_040778551.1">
    <property type="nucleotide sequence ID" value="XM_040920353.1"/>
</dbReference>
<dbReference type="Proteomes" id="UP000803844">
    <property type="component" value="Unassembled WGS sequence"/>
</dbReference>
<feature type="compositionally biased region" description="Basic and acidic residues" evidence="1">
    <location>
        <begin position="441"/>
        <end position="450"/>
    </location>
</feature>
<dbReference type="OrthoDB" id="5213862at2759"/>
<name>A0A9P4Y6W3_CRYP1</name>
<sequence length="606" mass="66107">MKHVRPLRIVKRPDSVCGVSVGNVDDQASRRSSQETNKSRGSAPDPPGGDRPLTLPKTRGHRNSRLFGNLDNVDETPVPLGRGPYLSKGYEGYCGAEGLSMNGRACPPDSCNSQATWDAHAMDSFRPRHSPKLRGRGLVRSAAGFRDQFSILNSQQAISTAHCPFPGLIDIIQRSKTANSLSCREPSPLALCNDGEVSDDPFTTPTRHTDYDIELGTLLVPDVRITPETRVVDTGYQSFWIAVEISARLHRPDHGLEDSAEDHIPRSQRPFSSVGFDTKSDVLHDVQVEVESTSKSRVLEVIEHEASPNGHVRSQSDELMEDLEDHLGSAQCEYLKVNIIYRHSVFSSMLDPASLSGLNSGVVSSQTRLRTTFTAAIARYNAASPWSPPPAPTPNRLLGIIAAHWGMDAADDLLRNKLVPQKITPRKTTYLAYPRISSRSRGRDAVERASKPVVGMHVASPTRPAPPPPIQDDAEGPSLDAASKIWEKIRRCSGLSMAPHRRKTSTSTISSVAASVSLPFSVDSSADSWAIRRKRANVHGSNSLMIQRQRLAAMGSRTSLVDRTNLSMVEDGSVPSTKRRSPKGDNSGGGRKSSGKWGFTNWLLNG</sequence>
<protein>
    <submittedName>
        <fullName evidence="2">Uncharacterized protein</fullName>
    </submittedName>
</protein>
<evidence type="ECO:0000256" key="1">
    <source>
        <dbReference type="SAM" id="MobiDB-lite"/>
    </source>
</evidence>
<evidence type="ECO:0000313" key="2">
    <source>
        <dbReference type="EMBL" id="KAF3767590.1"/>
    </source>
</evidence>
<feature type="region of interest" description="Disordered" evidence="1">
    <location>
        <begin position="15"/>
        <end position="75"/>
    </location>
</feature>
<dbReference type="GeneID" id="63837482"/>
<feature type="region of interest" description="Disordered" evidence="1">
    <location>
        <begin position="441"/>
        <end position="477"/>
    </location>
</feature>
<proteinExistence type="predicted"/>
<reference evidence="2" key="1">
    <citation type="journal article" date="2020" name="Phytopathology">
        <title>Genome sequence of the chestnut blight fungus Cryphonectria parasitica EP155: A fundamental resource for an archetypical invasive plant pathogen.</title>
        <authorList>
            <person name="Crouch J.A."/>
            <person name="Dawe A."/>
            <person name="Aerts A."/>
            <person name="Barry K."/>
            <person name="Churchill A.C.L."/>
            <person name="Grimwood J."/>
            <person name="Hillman B."/>
            <person name="Milgroom M.G."/>
            <person name="Pangilinan J."/>
            <person name="Smith M."/>
            <person name="Salamov A."/>
            <person name="Schmutz J."/>
            <person name="Yadav J."/>
            <person name="Grigoriev I.V."/>
            <person name="Nuss D."/>
        </authorList>
    </citation>
    <scope>NUCLEOTIDE SEQUENCE</scope>
    <source>
        <strain evidence="2">EP155</strain>
    </source>
</reference>
<keyword evidence="3" id="KW-1185">Reference proteome</keyword>
<dbReference type="EMBL" id="MU032346">
    <property type="protein sequence ID" value="KAF3767590.1"/>
    <property type="molecule type" value="Genomic_DNA"/>
</dbReference>
<organism evidence="2 3">
    <name type="scientific">Cryphonectria parasitica (strain ATCC 38755 / EP155)</name>
    <dbReference type="NCBI Taxonomy" id="660469"/>
    <lineage>
        <taxon>Eukaryota</taxon>
        <taxon>Fungi</taxon>
        <taxon>Dikarya</taxon>
        <taxon>Ascomycota</taxon>
        <taxon>Pezizomycotina</taxon>
        <taxon>Sordariomycetes</taxon>
        <taxon>Sordariomycetidae</taxon>
        <taxon>Diaporthales</taxon>
        <taxon>Cryphonectriaceae</taxon>
        <taxon>Cryphonectria-Endothia species complex</taxon>
        <taxon>Cryphonectria</taxon>
    </lineage>
</organism>
<evidence type="ECO:0000313" key="3">
    <source>
        <dbReference type="Proteomes" id="UP000803844"/>
    </source>
</evidence>
<feature type="region of interest" description="Disordered" evidence="1">
    <location>
        <begin position="568"/>
        <end position="600"/>
    </location>
</feature>
<dbReference type="AlphaFoldDB" id="A0A9P4Y6W3"/>
<comment type="caution">
    <text evidence="2">The sequence shown here is derived from an EMBL/GenBank/DDBJ whole genome shotgun (WGS) entry which is preliminary data.</text>
</comment>
<accession>A0A9P4Y6W3</accession>